<protein>
    <submittedName>
        <fullName evidence="2">AAA family ATPase</fullName>
    </submittedName>
</protein>
<organism evidence="2 3">
    <name type="scientific">Saccharophagus degradans</name>
    <dbReference type="NCBI Taxonomy" id="86304"/>
    <lineage>
        <taxon>Bacteria</taxon>
        <taxon>Pseudomonadati</taxon>
        <taxon>Pseudomonadota</taxon>
        <taxon>Gammaproteobacteria</taxon>
        <taxon>Cellvibrionales</taxon>
        <taxon>Cellvibrionaceae</taxon>
        <taxon>Saccharophagus</taxon>
    </lineage>
</organism>
<dbReference type="InterPro" id="IPR036365">
    <property type="entry name" value="PGBD-like_sf"/>
</dbReference>
<dbReference type="AlphaFoldDB" id="A0AAW7X905"/>
<dbReference type="Gene3D" id="3.40.50.300">
    <property type="entry name" value="P-loop containing nucleotide triphosphate hydrolases"/>
    <property type="match status" value="1"/>
</dbReference>
<dbReference type="PANTHER" id="PTHR35894:SF1">
    <property type="entry name" value="PHOSPHORIBULOKINASE _ URIDINE KINASE FAMILY"/>
    <property type="match status" value="1"/>
</dbReference>
<sequence length="566" mass="62468">MYQTYFGLKEHAFTIAVDPRYLYMSRQHQEALAHLLYGVQGGGFVLLSGEVGTGKTTIIKRLLEQLPENTDIAIILNPMSNVVELLTTICEEFQLSYIGDEQGVKTLTDTLHHFLLTNHSQGRNTVLLVDEAQLLAPEVLEQLRLLTNLETNAKKLLQIVLVGQPELNTLLSQPRLRQLSQRITARFHLKPLSLEETHAYIHHRLDVAGMPSDRNPFTPRAIKRIHHFTGGIPRRINVLCERLLIGAYGHNKPKIDNQILKLAESEVIDNLGEPKPSTPPTTWFIAAGVGAVSVTLTAFFMWLYASTGNPAPVAQVVQAAPAAASTTVPITTPSAAPITAPQPESQKSTPIIAENSIAIASPAAQTDHLIANALSAQTRLLEYLNIEISSDNHPCWQEDSKIQCNKVKIGSWDELREINRPAVLTLTTPDKFRAYTVLIGINATDARVLSGENDQQTTKVVALSELGPAWSGEIFYLWHPPKGFTEALIQGQRSPAITWLAQKFAELDGREKPLTNDHFSAALAKRVKIFQRNNGLTPDGIVGEQTLLKLNEKLGIDTPLQPVYAN</sequence>
<dbReference type="Pfam" id="PF01471">
    <property type="entry name" value="PG_binding_1"/>
    <property type="match status" value="1"/>
</dbReference>
<dbReference type="InterPro" id="IPR003593">
    <property type="entry name" value="AAA+_ATPase"/>
</dbReference>
<dbReference type="Gene3D" id="1.10.101.10">
    <property type="entry name" value="PGBD-like superfamily/PGBD"/>
    <property type="match status" value="1"/>
</dbReference>
<dbReference type="Gene3D" id="3.90.70.10">
    <property type="entry name" value="Cysteine proteinases"/>
    <property type="match status" value="1"/>
</dbReference>
<dbReference type="RefSeq" id="WP_303492734.1">
    <property type="nucleotide sequence ID" value="NZ_JAUOPB010000007.1"/>
</dbReference>
<proteinExistence type="predicted"/>
<dbReference type="GO" id="GO:0016887">
    <property type="term" value="F:ATP hydrolysis activity"/>
    <property type="evidence" value="ECO:0007669"/>
    <property type="project" value="InterPro"/>
</dbReference>
<dbReference type="CDD" id="cd00009">
    <property type="entry name" value="AAA"/>
    <property type="match status" value="1"/>
</dbReference>
<gene>
    <name evidence="2" type="ORF">Q4521_10240</name>
</gene>
<dbReference type="PANTHER" id="PTHR35894">
    <property type="entry name" value="GENERAL SECRETION PATHWAY PROTEIN A-RELATED"/>
    <property type="match status" value="1"/>
</dbReference>
<name>A0AAW7X905_9GAMM</name>
<dbReference type="InterPro" id="IPR027417">
    <property type="entry name" value="P-loop_NTPase"/>
</dbReference>
<dbReference type="SMART" id="SM00382">
    <property type="entry name" value="AAA"/>
    <property type="match status" value="1"/>
</dbReference>
<feature type="domain" description="AAA+ ATPase" evidence="1">
    <location>
        <begin position="41"/>
        <end position="193"/>
    </location>
</feature>
<reference evidence="2" key="1">
    <citation type="submission" date="2023-07" db="EMBL/GenBank/DDBJ databases">
        <title>Genome content predicts the carbon catabolic preferences of heterotrophic bacteria.</title>
        <authorList>
            <person name="Gralka M."/>
        </authorList>
    </citation>
    <scope>NUCLEOTIDE SEQUENCE</scope>
    <source>
        <strain evidence="2">I3M17_2</strain>
    </source>
</reference>
<dbReference type="SUPFAM" id="SSF47090">
    <property type="entry name" value="PGBD-like"/>
    <property type="match status" value="1"/>
</dbReference>
<dbReference type="SUPFAM" id="SSF52540">
    <property type="entry name" value="P-loop containing nucleoside triphosphate hydrolases"/>
    <property type="match status" value="1"/>
</dbReference>
<dbReference type="InterPro" id="IPR036366">
    <property type="entry name" value="PGBDSf"/>
</dbReference>
<evidence type="ECO:0000313" key="2">
    <source>
        <dbReference type="EMBL" id="MDO6422854.1"/>
    </source>
</evidence>
<dbReference type="EMBL" id="JAUOPB010000007">
    <property type="protein sequence ID" value="MDO6422854.1"/>
    <property type="molecule type" value="Genomic_DNA"/>
</dbReference>
<dbReference type="Proteomes" id="UP001169760">
    <property type="component" value="Unassembled WGS sequence"/>
</dbReference>
<dbReference type="Pfam" id="PF13401">
    <property type="entry name" value="AAA_22"/>
    <property type="match status" value="1"/>
</dbReference>
<dbReference type="InterPro" id="IPR002477">
    <property type="entry name" value="Peptidoglycan-bd-like"/>
</dbReference>
<dbReference type="InterPro" id="IPR052026">
    <property type="entry name" value="ExeA_AAA_ATPase_DNA-bind"/>
</dbReference>
<evidence type="ECO:0000313" key="3">
    <source>
        <dbReference type="Proteomes" id="UP001169760"/>
    </source>
</evidence>
<accession>A0AAW7X905</accession>
<evidence type="ECO:0000259" key="1">
    <source>
        <dbReference type="SMART" id="SM00382"/>
    </source>
</evidence>
<comment type="caution">
    <text evidence="2">The sequence shown here is derived from an EMBL/GenBank/DDBJ whole genome shotgun (WGS) entry which is preliminary data.</text>
</comment>
<dbReference type="InterPro" id="IPR049945">
    <property type="entry name" value="AAA_22"/>
</dbReference>